<dbReference type="AlphaFoldDB" id="K7YHW4"/>
<proteinExistence type="predicted"/>
<dbReference type="EMBL" id="CP003539">
    <property type="protein sequence ID" value="AFX99185.1"/>
    <property type="molecule type" value="Genomic_DNA"/>
</dbReference>
<evidence type="ECO:0000313" key="1">
    <source>
        <dbReference type="EMBL" id="AFX99185.1"/>
    </source>
</evidence>
<name>K7YHW4_9PROT</name>
<dbReference type="KEGG" id="thal:A1OE_1004"/>
<reference evidence="1 2" key="1">
    <citation type="journal article" date="2012" name="Proc. Natl. Acad. Sci. U.S.A.">
        <title>Genome streamlining and chemical defense in a coral reef symbiosis.</title>
        <authorList>
            <person name="Kwan J.C."/>
            <person name="Donia M.S."/>
            <person name="Han A.W."/>
            <person name="Hirose E."/>
            <person name="Haygood M.G."/>
            <person name="Schmidt E.W."/>
        </authorList>
    </citation>
    <scope>NUCLEOTIDE SEQUENCE [LARGE SCALE GENOMIC DNA]</scope>
    <source>
        <strain evidence="1 2">L2</strain>
    </source>
</reference>
<evidence type="ECO:0000313" key="2">
    <source>
        <dbReference type="Proteomes" id="UP000010077"/>
    </source>
</evidence>
<organism evidence="1 2">
    <name type="scientific">Candidatus Endolissoclinum faulkneri L2</name>
    <dbReference type="NCBI Taxonomy" id="1193729"/>
    <lineage>
        <taxon>Bacteria</taxon>
        <taxon>Pseudomonadati</taxon>
        <taxon>Pseudomonadota</taxon>
        <taxon>Alphaproteobacteria</taxon>
        <taxon>Rhodospirillales</taxon>
        <taxon>Rhodospirillaceae</taxon>
        <taxon>Candidatus Endolissoclinum</taxon>
    </lineage>
</organism>
<protein>
    <submittedName>
        <fullName evidence="1">Uncharacterized protein</fullName>
    </submittedName>
</protein>
<gene>
    <name evidence="1" type="ORF">A1OE_1004</name>
</gene>
<sequence>MLLSFIHCISVCSSSSSLYQFYLVIAKRLYYLLPSDPVI</sequence>
<dbReference type="Proteomes" id="UP000010077">
    <property type="component" value="Chromosome"/>
</dbReference>
<accession>K7YHW4</accession>
<dbReference type="HOGENOM" id="CLU_3306455_0_0_5"/>
<keyword evidence="2" id="KW-1185">Reference proteome</keyword>